<sequence length="168" mass="19261">MPHVNEEQHSNTKHLHHYAEAALRRHSATPCVAVARERCLGIIAYFPNETSPLTPITYNSRPRCGTMLLEELRNILKITLNYQELWKHLVFANNMEISHSSHTLDFKFGPILLSFPLISDESFFPYHYPLVVIVVWPPSQASHPPALALFRKLFHISYLVGKDFLGTS</sequence>
<dbReference type="AlphaFoldDB" id="A0A5B7F139"/>
<dbReference type="Proteomes" id="UP000324222">
    <property type="component" value="Unassembled WGS sequence"/>
</dbReference>
<comment type="caution">
    <text evidence="1">The sequence shown here is derived from an EMBL/GenBank/DDBJ whole genome shotgun (WGS) entry which is preliminary data.</text>
</comment>
<evidence type="ECO:0000313" key="2">
    <source>
        <dbReference type="Proteomes" id="UP000324222"/>
    </source>
</evidence>
<protein>
    <submittedName>
        <fullName evidence="1">Uncharacterized protein</fullName>
    </submittedName>
</protein>
<reference evidence="1 2" key="1">
    <citation type="submission" date="2019-05" db="EMBL/GenBank/DDBJ databases">
        <title>Another draft genome of Portunus trituberculatus and its Hox gene families provides insights of decapod evolution.</title>
        <authorList>
            <person name="Jeong J.-H."/>
            <person name="Song I."/>
            <person name="Kim S."/>
            <person name="Choi T."/>
            <person name="Kim D."/>
            <person name="Ryu S."/>
            <person name="Kim W."/>
        </authorList>
    </citation>
    <scope>NUCLEOTIDE SEQUENCE [LARGE SCALE GENOMIC DNA]</scope>
    <source>
        <tissue evidence="1">Muscle</tissue>
    </source>
</reference>
<gene>
    <name evidence="1" type="ORF">E2C01_033808</name>
</gene>
<name>A0A5B7F139_PORTR</name>
<keyword evidence="2" id="KW-1185">Reference proteome</keyword>
<accession>A0A5B7F139</accession>
<proteinExistence type="predicted"/>
<evidence type="ECO:0000313" key="1">
    <source>
        <dbReference type="EMBL" id="MPC40252.1"/>
    </source>
</evidence>
<dbReference type="EMBL" id="VSRR010004630">
    <property type="protein sequence ID" value="MPC40252.1"/>
    <property type="molecule type" value="Genomic_DNA"/>
</dbReference>
<organism evidence="1 2">
    <name type="scientific">Portunus trituberculatus</name>
    <name type="common">Swimming crab</name>
    <name type="synonym">Neptunus trituberculatus</name>
    <dbReference type="NCBI Taxonomy" id="210409"/>
    <lineage>
        <taxon>Eukaryota</taxon>
        <taxon>Metazoa</taxon>
        <taxon>Ecdysozoa</taxon>
        <taxon>Arthropoda</taxon>
        <taxon>Crustacea</taxon>
        <taxon>Multicrustacea</taxon>
        <taxon>Malacostraca</taxon>
        <taxon>Eumalacostraca</taxon>
        <taxon>Eucarida</taxon>
        <taxon>Decapoda</taxon>
        <taxon>Pleocyemata</taxon>
        <taxon>Brachyura</taxon>
        <taxon>Eubrachyura</taxon>
        <taxon>Portunoidea</taxon>
        <taxon>Portunidae</taxon>
        <taxon>Portuninae</taxon>
        <taxon>Portunus</taxon>
    </lineage>
</organism>